<reference evidence="1" key="2">
    <citation type="journal article" date="2015" name="Fish Shellfish Immunol.">
        <title>Early steps in the European eel (Anguilla anguilla)-Vibrio vulnificus interaction in the gills: Role of the RtxA13 toxin.</title>
        <authorList>
            <person name="Callol A."/>
            <person name="Pajuelo D."/>
            <person name="Ebbesson L."/>
            <person name="Teles M."/>
            <person name="MacKenzie S."/>
            <person name="Amaro C."/>
        </authorList>
    </citation>
    <scope>NUCLEOTIDE SEQUENCE</scope>
</reference>
<dbReference type="AlphaFoldDB" id="A0A0E9UAZ1"/>
<protein>
    <submittedName>
        <fullName evidence="1">Uncharacterized protein</fullName>
    </submittedName>
</protein>
<proteinExistence type="predicted"/>
<dbReference type="EMBL" id="GBXM01045528">
    <property type="protein sequence ID" value="JAH63049.1"/>
    <property type="molecule type" value="Transcribed_RNA"/>
</dbReference>
<reference evidence="1" key="1">
    <citation type="submission" date="2014-11" db="EMBL/GenBank/DDBJ databases">
        <authorList>
            <person name="Amaro Gonzalez C."/>
        </authorList>
    </citation>
    <scope>NUCLEOTIDE SEQUENCE</scope>
</reference>
<evidence type="ECO:0000313" key="1">
    <source>
        <dbReference type="EMBL" id="JAH63049.1"/>
    </source>
</evidence>
<sequence>MLLVTVHALTSVLKEYTSPTSLTTTCPRLDEATARAKAMV</sequence>
<organism evidence="1">
    <name type="scientific">Anguilla anguilla</name>
    <name type="common">European freshwater eel</name>
    <name type="synonym">Muraena anguilla</name>
    <dbReference type="NCBI Taxonomy" id="7936"/>
    <lineage>
        <taxon>Eukaryota</taxon>
        <taxon>Metazoa</taxon>
        <taxon>Chordata</taxon>
        <taxon>Craniata</taxon>
        <taxon>Vertebrata</taxon>
        <taxon>Euteleostomi</taxon>
        <taxon>Actinopterygii</taxon>
        <taxon>Neopterygii</taxon>
        <taxon>Teleostei</taxon>
        <taxon>Anguilliformes</taxon>
        <taxon>Anguillidae</taxon>
        <taxon>Anguilla</taxon>
    </lineage>
</organism>
<name>A0A0E9UAZ1_ANGAN</name>
<accession>A0A0E9UAZ1</accession>